<dbReference type="Pfam" id="PF17042">
    <property type="entry name" value="NBD_C"/>
    <property type="match status" value="1"/>
</dbReference>
<dbReference type="InterPro" id="IPR037051">
    <property type="entry name" value="4-carb_acid_sugar_kinase_N_sf"/>
</dbReference>
<evidence type="ECO:0000313" key="9">
    <source>
        <dbReference type="EMBL" id="CAB4782541.1"/>
    </source>
</evidence>
<organism evidence="9">
    <name type="scientific">freshwater metagenome</name>
    <dbReference type="NCBI Taxonomy" id="449393"/>
    <lineage>
        <taxon>unclassified sequences</taxon>
        <taxon>metagenomes</taxon>
        <taxon>ecological metagenomes</taxon>
    </lineage>
</organism>
<evidence type="ECO:0000256" key="6">
    <source>
        <dbReference type="ARBA" id="ARBA00023277"/>
    </source>
</evidence>
<sequence length="417" mass="44260">MKTIVLDDDPTGTQCASNVAVLLDWDTQSIVNALSKAESVYIQTNSRALSEADAVALARRIKSEGDEASQLLNEPIEYVLRGDSTMRGHIFSETSVFLKPNSSILFLPAYPEVGRTTIDGVHYVLIEGVNTPAHKTEFANDPVFSFTSGTMVDFVAEKSDRNGISVALDKVRQGADSLAQIFRNVPAGSVIVPDAQTDADIKIIADAVTLLRNDAAPLVVRSAAPLAALLAGVRSTTLLHGPLMGKAPFCVLLVAGSHTAGATSQLADIQARWGRPVVINTESAMQDPQAAAQEAIAEVKAQISAESFGFVTSQRNRRPEDNTLQHGEMVMKAIIATVQGVAELVDVIVAKGGITSAEVARAGIGAKEAWVLGQILPGISAWKLKNASGREYLYIVVPGNVGNHDTLIKTLEIVGMN</sequence>
<evidence type="ECO:0000256" key="4">
    <source>
        <dbReference type="ARBA" id="ARBA00022777"/>
    </source>
</evidence>
<name>A0A6J6WC22_9ZZZZ</name>
<dbReference type="Gene3D" id="3.40.980.20">
    <property type="entry name" value="Four-carbon acid sugar kinase, nucleotide binding domain"/>
    <property type="match status" value="1"/>
</dbReference>
<dbReference type="EMBL" id="CAEZZT010000082">
    <property type="protein sequence ID" value="CAB4782541.1"/>
    <property type="molecule type" value="Genomic_DNA"/>
</dbReference>
<feature type="domain" description="Four-carbon acid sugar kinase nucleotide binding" evidence="8">
    <location>
        <begin position="252"/>
        <end position="407"/>
    </location>
</feature>
<evidence type="ECO:0000256" key="5">
    <source>
        <dbReference type="ARBA" id="ARBA00022840"/>
    </source>
</evidence>
<dbReference type="InterPro" id="IPR042213">
    <property type="entry name" value="NBD_C_sf"/>
</dbReference>
<dbReference type="InterPro" id="IPR010737">
    <property type="entry name" value="4-carb_acid_sugar_kinase_N"/>
</dbReference>
<evidence type="ECO:0000256" key="3">
    <source>
        <dbReference type="ARBA" id="ARBA00022741"/>
    </source>
</evidence>
<proteinExistence type="inferred from homology"/>
<evidence type="ECO:0000313" key="10">
    <source>
        <dbReference type="EMBL" id="CAB5047570.1"/>
    </source>
</evidence>
<dbReference type="InterPro" id="IPR031475">
    <property type="entry name" value="NBD_C"/>
</dbReference>
<keyword evidence="2" id="KW-0808">Transferase</keyword>
<protein>
    <submittedName>
        <fullName evidence="9">Unannotated protein</fullName>
    </submittedName>
</protein>
<keyword evidence="4" id="KW-0418">Kinase</keyword>
<dbReference type="GO" id="GO:0005524">
    <property type="term" value="F:ATP binding"/>
    <property type="evidence" value="ECO:0007669"/>
    <property type="project" value="UniProtKB-KW"/>
</dbReference>
<dbReference type="Gene3D" id="3.40.50.10840">
    <property type="entry name" value="Putative sugar-binding, N-terminal domain"/>
    <property type="match status" value="1"/>
</dbReference>
<reference evidence="9" key="1">
    <citation type="submission" date="2020-05" db="EMBL/GenBank/DDBJ databases">
        <authorList>
            <person name="Chiriac C."/>
            <person name="Salcher M."/>
            <person name="Ghai R."/>
            <person name="Kavagutti S V."/>
        </authorList>
    </citation>
    <scope>NUCLEOTIDE SEQUENCE</scope>
</reference>
<evidence type="ECO:0000256" key="1">
    <source>
        <dbReference type="ARBA" id="ARBA00005715"/>
    </source>
</evidence>
<dbReference type="Pfam" id="PF07005">
    <property type="entry name" value="SBD_N"/>
    <property type="match status" value="1"/>
</dbReference>
<evidence type="ECO:0000259" key="8">
    <source>
        <dbReference type="Pfam" id="PF17042"/>
    </source>
</evidence>
<dbReference type="EMBL" id="CAFBQI010000031">
    <property type="protein sequence ID" value="CAB5047570.1"/>
    <property type="molecule type" value="Genomic_DNA"/>
</dbReference>
<keyword evidence="5" id="KW-0067">ATP-binding</keyword>
<keyword evidence="3" id="KW-0547">Nucleotide-binding</keyword>
<comment type="similarity">
    <text evidence="1">Belongs to the four-carbon acid sugar kinase family.</text>
</comment>
<dbReference type="AlphaFoldDB" id="A0A6J6WC22"/>
<feature type="domain" description="Four-carbon acid sugar kinase N-terminal" evidence="7">
    <location>
        <begin position="4"/>
        <end position="228"/>
    </location>
</feature>
<gene>
    <name evidence="9" type="ORF">UFOPK2918_01037</name>
    <name evidence="10" type="ORF">UFOPK4303_00531</name>
</gene>
<accession>A0A6J6WC22</accession>
<evidence type="ECO:0000256" key="2">
    <source>
        <dbReference type="ARBA" id="ARBA00022679"/>
    </source>
</evidence>
<evidence type="ECO:0000259" key="7">
    <source>
        <dbReference type="Pfam" id="PF07005"/>
    </source>
</evidence>
<dbReference type="SUPFAM" id="SSF142764">
    <property type="entry name" value="YgbK-like"/>
    <property type="match status" value="1"/>
</dbReference>
<keyword evidence="6" id="KW-0119">Carbohydrate metabolism</keyword>
<dbReference type="GO" id="GO:0016301">
    <property type="term" value="F:kinase activity"/>
    <property type="evidence" value="ECO:0007669"/>
    <property type="project" value="UniProtKB-KW"/>
</dbReference>